<protein>
    <recommendedName>
        <fullName evidence="3">2-hydroxy-acid oxidase</fullName>
    </recommendedName>
</protein>
<dbReference type="Gene3D" id="3.40.47.10">
    <property type="match status" value="1"/>
</dbReference>
<dbReference type="AlphaFoldDB" id="A0A3N4RYL0"/>
<gene>
    <name evidence="1" type="ORF">EDD38_6324</name>
</gene>
<proteinExistence type="predicted"/>
<dbReference type="Proteomes" id="UP000266906">
    <property type="component" value="Unassembled WGS sequence"/>
</dbReference>
<evidence type="ECO:0000313" key="2">
    <source>
        <dbReference type="Proteomes" id="UP000266906"/>
    </source>
</evidence>
<evidence type="ECO:0000313" key="1">
    <source>
        <dbReference type="EMBL" id="RPE29174.1"/>
    </source>
</evidence>
<comment type="caution">
    <text evidence="1">The sequence shown here is derived from an EMBL/GenBank/DDBJ whole genome shotgun (WGS) entry which is preliminary data.</text>
</comment>
<name>A0A3N4RYL0_9ACTN</name>
<reference evidence="1 2" key="1">
    <citation type="submission" date="2018-11" db="EMBL/GenBank/DDBJ databases">
        <title>Sequencing the genomes of 1000 actinobacteria strains.</title>
        <authorList>
            <person name="Klenk H.-P."/>
        </authorList>
    </citation>
    <scope>NUCLEOTIDE SEQUENCE [LARGE SCALE GENOMIC DNA]</scope>
    <source>
        <strain evidence="1 2">DSM 44781</strain>
    </source>
</reference>
<sequence>MRVRGPLPATTLSRAASPLRLTAAHALDLPGHSPLAADPDLRTFTADLSRPYGVQLDEDALAGARGQSYAALAERAIDALTDPARPVDLLLLVYATPDVRPGQAVALHLAGVCPGEPLSFALCDEGAGAAFSALRIADAYARTAGARRALLIAVEQADLHHRPHRPARLPDRHSAAALLWEADPEAGTPGRALRELHSTPELTDRQVDGALKELCAELPADTVLLLGPGLAAATPPPGPLTRTARPGNPYTGGWAALGAALADPGLVGLPLALADHEPETGRLDLAHWAPAEPAP</sequence>
<organism evidence="1 2">
    <name type="scientific">Kitasatospora cineracea</name>
    <dbReference type="NCBI Taxonomy" id="88074"/>
    <lineage>
        <taxon>Bacteria</taxon>
        <taxon>Bacillati</taxon>
        <taxon>Actinomycetota</taxon>
        <taxon>Actinomycetes</taxon>
        <taxon>Kitasatosporales</taxon>
        <taxon>Streptomycetaceae</taxon>
        <taxon>Kitasatospora</taxon>
    </lineage>
</organism>
<keyword evidence="2" id="KW-1185">Reference proteome</keyword>
<dbReference type="SUPFAM" id="SSF53901">
    <property type="entry name" value="Thiolase-like"/>
    <property type="match status" value="1"/>
</dbReference>
<accession>A0A3N4RYL0</accession>
<dbReference type="RefSeq" id="WP_123820751.1">
    <property type="nucleotide sequence ID" value="NZ_RKQG01000002.1"/>
</dbReference>
<dbReference type="GO" id="GO:0016747">
    <property type="term" value="F:acyltransferase activity, transferring groups other than amino-acyl groups"/>
    <property type="evidence" value="ECO:0007669"/>
    <property type="project" value="UniProtKB-ARBA"/>
</dbReference>
<evidence type="ECO:0008006" key="3">
    <source>
        <dbReference type="Google" id="ProtNLM"/>
    </source>
</evidence>
<dbReference type="EMBL" id="RKQG01000002">
    <property type="protein sequence ID" value="RPE29174.1"/>
    <property type="molecule type" value="Genomic_DNA"/>
</dbReference>
<dbReference type="InterPro" id="IPR016039">
    <property type="entry name" value="Thiolase-like"/>
</dbReference>